<dbReference type="InterPro" id="IPR034139">
    <property type="entry name" value="TOPRIM_OLD"/>
</dbReference>
<feature type="domain" description="ATPase AAA-type core" evidence="1">
    <location>
        <begin position="244"/>
        <end position="324"/>
    </location>
</feature>
<dbReference type="EMBL" id="LJRQ01000084">
    <property type="protein sequence ID" value="KPZ16102.1"/>
    <property type="molecule type" value="Genomic_DNA"/>
</dbReference>
<dbReference type="Pfam" id="PF13304">
    <property type="entry name" value="AAA_21"/>
    <property type="match status" value="1"/>
</dbReference>
<protein>
    <submittedName>
        <fullName evidence="3">Uncharacterized protein</fullName>
    </submittedName>
</protein>
<dbReference type="InterPro" id="IPR003959">
    <property type="entry name" value="ATPase_AAA_core"/>
</dbReference>
<evidence type="ECO:0000313" key="4">
    <source>
        <dbReference type="Proteomes" id="UP000050266"/>
    </source>
</evidence>
<dbReference type="AlphaFoldDB" id="A0A0Q0DCG8"/>
<dbReference type="SUPFAM" id="SSF52540">
    <property type="entry name" value="P-loop containing nucleoside triphosphate hydrolases"/>
    <property type="match status" value="1"/>
</dbReference>
<dbReference type="InterPro" id="IPR027417">
    <property type="entry name" value="P-loop_NTPase"/>
</dbReference>
<gene>
    <name evidence="3" type="ORF">ALO41_01511</name>
</gene>
<dbReference type="Proteomes" id="UP000050266">
    <property type="component" value="Unassembled WGS sequence"/>
</dbReference>
<name>A0A0Q0DCG8_PSEA0</name>
<feature type="domain" description="OLD protein-like TOPRIM" evidence="2">
    <location>
        <begin position="365"/>
        <end position="434"/>
    </location>
</feature>
<dbReference type="GO" id="GO:0016887">
    <property type="term" value="F:ATP hydrolysis activity"/>
    <property type="evidence" value="ECO:0007669"/>
    <property type="project" value="InterPro"/>
</dbReference>
<dbReference type="PATRIC" id="fig|251720.4.peg.2027"/>
<proteinExistence type="predicted"/>
<accession>A0A0Q0DCG8</accession>
<dbReference type="Gene3D" id="3.40.50.300">
    <property type="entry name" value="P-loop containing nucleotide triphosphate hydrolases"/>
    <property type="match status" value="2"/>
</dbReference>
<evidence type="ECO:0000313" key="3">
    <source>
        <dbReference type="EMBL" id="KPZ16102.1"/>
    </source>
</evidence>
<reference evidence="3 4" key="1">
    <citation type="submission" date="2015-09" db="EMBL/GenBank/DDBJ databases">
        <title>Genome announcement of multiple Pseudomonas syringae strains.</title>
        <authorList>
            <person name="Thakur S."/>
            <person name="Wang P.W."/>
            <person name="Gong Y."/>
            <person name="Weir B.S."/>
            <person name="Guttman D.S."/>
        </authorList>
    </citation>
    <scope>NUCLEOTIDE SEQUENCE [LARGE SCALE GENOMIC DNA]</scope>
    <source>
        <strain evidence="3 4">ICMP3962</strain>
    </source>
</reference>
<evidence type="ECO:0000259" key="1">
    <source>
        <dbReference type="Pfam" id="PF13304"/>
    </source>
</evidence>
<evidence type="ECO:0000259" key="2">
    <source>
        <dbReference type="Pfam" id="PF20469"/>
    </source>
</evidence>
<sequence length="573" mass="62228">MMRVEQLKVKNFRGIRHLEWNLMEQSICCLIGVGDSAKTTVLDAVEAALSPRWMTFNEADFHHANTAEDIEVEVTIGELSRALLSDGRFGLYLRGLSPKGQLNDEPEDTDDPVLTVRLSVDATMEPVWSLVCDRYPVPRILSNRDKAMFCLVRLAGDEARHLTWAQGSVLSKMTEANDETAQMLANAYRSARQSANLSSIPELARAATSAETAARSLGAYINESYNPDLELGRGGFSSGSIALHDGSVPLRLAGLGTRRLATLAVQRSAISEGAIVLVDEIEQGLEPHRVLGAMAQLKKWQKEAENAHLAKGQILMTTHSDVVLAELPAPSLFIVSRSSGAVSDIKHALASGDISRVLKGAPRALFARRILLCEGATELGLMLGVREHYPDRHDGVPIEQLGSAIIDGGGSAGPPLALALRALGYHVCLFRDSDRKLEAHFATKLQAQGVTVIEYGGKLNTERAVFQSANNTQVESLLDLVAGFISEPTLMDHLEKGFPAIDVTESFDEWDLVGDDANLRFRMSDLAAEKSWFKTAERGRAISPIVMEIMNGSPASAIGACFNTVENWLYGNA</sequence>
<dbReference type="PANTHER" id="PTHR43581">
    <property type="entry name" value="ATP/GTP PHOSPHATASE"/>
    <property type="match status" value="1"/>
</dbReference>
<dbReference type="InterPro" id="IPR051396">
    <property type="entry name" value="Bact_Antivir_Def_Nuclease"/>
</dbReference>
<dbReference type="Pfam" id="PF20469">
    <property type="entry name" value="OLD-like_TOPRIM"/>
    <property type="match status" value="1"/>
</dbReference>
<comment type="caution">
    <text evidence="3">The sequence shown here is derived from an EMBL/GenBank/DDBJ whole genome shotgun (WGS) entry which is preliminary data.</text>
</comment>
<dbReference type="PANTHER" id="PTHR43581:SF4">
    <property type="entry name" value="ATP_GTP PHOSPHATASE"/>
    <property type="match status" value="1"/>
</dbReference>
<dbReference type="GO" id="GO:0005524">
    <property type="term" value="F:ATP binding"/>
    <property type="evidence" value="ECO:0007669"/>
    <property type="project" value="InterPro"/>
</dbReference>
<organism evidence="3 4">
    <name type="scientific">Pseudomonas amygdali pv. ulmi</name>
    <dbReference type="NCBI Taxonomy" id="251720"/>
    <lineage>
        <taxon>Bacteria</taxon>
        <taxon>Pseudomonadati</taxon>
        <taxon>Pseudomonadota</taxon>
        <taxon>Gammaproteobacteria</taxon>
        <taxon>Pseudomonadales</taxon>
        <taxon>Pseudomonadaceae</taxon>
        <taxon>Pseudomonas</taxon>
        <taxon>Pseudomonas amygdali</taxon>
    </lineage>
</organism>